<dbReference type="PANTHER" id="PTHR28243">
    <property type="entry name" value="AGL049CP"/>
    <property type="match status" value="1"/>
</dbReference>
<dbReference type="GO" id="GO:0010181">
    <property type="term" value="F:FMN binding"/>
    <property type="evidence" value="ECO:0007669"/>
    <property type="project" value="InterPro"/>
</dbReference>
<dbReference type="Gene3D" id="2.30.110.10">
    <property type="entry name" value="Electron Transport, Fmn-binding Protein, Chain A"/>
    <property type="match status" value="1"/>
</dbReference>
<evidence type="ECO:0000313" key="3">
    <source>
        <dbReference type="Proteomes" id="UP000646827"/>
    </source>
</evidence>
<evidence type="ECO:0000259" key="1">
    <source>
        <dbReference type="Pfam" id="PF12766"/>
    </source>
</evidence>
<protein>
    <recommendedName>
        <fullName evidence="1">Pyridoxamine 5'-phosphate oxidase Alr4036 family FMN-binding domain-containing protein</fullName>
    </recommendedName>
</protein>
<comment type="caution">
    <text evidence="2">The sequence shown here is derived from an EMBL/GenBank/DDBJ whole genome shotgun (WGS) entry which is preliminary data.</text>
</comment>
<organism evidence="2 3">
    <name type="scientific">Circinella minor</name>
    <dbReference type="NCBI Taxonomy" id="1195481"/>
    <lineage>
        <taxon>Eukaryota</taxon>
        <taxon>Fungi</taxon>
        <taxon>Fungi incertae sedis</taxon>
        <taxon>Mucoromycota</taxon>
        <taxon>Mucoromycotina</taxon>
        <taxon>Mucoromycetes</taxon>
        <taxon>Mucorales</taxon>
        <taxon>Lichtheimiaceae</taxon>
        <taxon>Circinella</taxon>
    </lineage>
</organism>
<sequence length="253" mass="29376">MSSSASWKTFLASQLKINIEQQGLSSTYTSLATVRPDGTPANRTVVFRGFAGEDHSSETGWQSDLLTTTSAIRSRKITDIATQPKIELNWFMPGTQEQFRIHGKCYIIEESNTDINLIDKELEEHITKKDINVEMNNDKNNLATRAFLTRLKNNKKKFDWENERLRQWYRMNDHLRGTFSSEPKSPLEINDMDNQGWFLNNDSKKQKLLEEGYKNFALLIIKVEFIDHVELITGTHSIFKKDDNNNWILKKLS</sequence>
<proteinExistence type="predicted"/>
<gene>
    <name evidence="2" type="ORF">INT45_000352</name>
</gene>
<dbReference type="InterPro" id="IPR012349">
    <property type="entry name" value="Split_barrel_FMN-bd"/>
</dbReference>
<keyword evidence="3" id="KW-1185">Reference proteome</keyword>
<dbReference type="EMBL" id="JAEPRB010000196">
    <property type="protein sequence ID" value="KAG2219069.1"/>
    <property type="molecule type" value="Genomic_DNA"/>
</dbReference>
<accession>A0A8H7VLK0</accession>
<name>A0A8H7VLK0_9FUNG</name>
<reference evidence="2 3" key="1">
    <citation type="submission" date="2020-12" db="EMBL/GenBank/DDBJ databases">
        <title>Metabolic potential, ecology and presence of endohyphal bacteria is reflected in genomic diversity of Mucoromycotina.</title>
        <authorList>
            <person name="Muszewska A."/>
            <person name="Okrasinska A."/>
            <person name="Steczkiewicz K."/>
            <person name="Drgas O."/>
            <person name="Orlowska M."/>
            <person name="Perlinska-Lenart U."/>
            <person name="Aleksandrzak-Piekarczyk T."/>
            <person name="Szatraj K."/>
            <person name="Zielenkiewicz U."/>
            <person name="Pilsyk S."/>
            <person name="Malc E."/>
            <person name="Mieczkowski P."/>
            <person name="Kruszewska J.S."/>
            <person name="Biernat P."/>
            <person name="Pawlowska J."/>
        </authorList>
    </citation>
    <scope>NUCLEOTIDE SEQUENCE [LARGE SCALE GENOMIC DNA]</scope>
    <source>
        <strain evidence="2 3">CBS 142.35</strain>
    </source>
</reference>
<dbReference type="Pfam" id="PF12766">
    <property type="entry name" value="Pyridox_oxase_2"/>
    <property type="match status" value="1"/>
</dbReference>
<dbReference type="OrthoDB" id="434253at2759"/>
<evidence type="ECO:0000313" key="2">
    <source>
        <dbReference type="EMBL" id="KAG2219069.1"/>
    </source>
</evidence>
<feature type="domain" description="Pyridoxamine 5'-phosphate oxidase Alr4036 family FMN-binding" evidence="1">
    <location>
        <begin position="5"/>
        <end position="108"/>
    </location>
</feature>
<dbReference type="PANTHER" id="PTHR28243:SF1">
    <property type="entry name" value="PYRIDOXAMINE 5'-PHOSPHATE OXIDASE ALR4036 FAMILY FMN-BINDING DOMAIN-CONTAINING PROTEIN"/>
    <property type="match status" value="1"/>
</dbReference>
<dbReference type="InterPro" id="IPR024624">
    <property type="entry name" value="Pyridox_Oxase_Alr4036_FMN-bd"/>
</dbReference>
<dbReference type="Proteomes" id="UP000646827">
    <property type="component" value="Unassembled WGS sequence"/>
</dbReference>
<dbReference type="SUPFAM" id="SSF50475">
    <property type="entry name" value="FMN-binding split barrel"/>
    <property type="match status" value="1"/>
</dbReference>
<dbReference type="AlphaFoldDB" id="A0A8H7VLK0"/>